<keyword evidence="6" id="KW-0597">Phosphoprotein</keyword>
<dbReference type="SUPFAM" id="SSF55671">
    <property type="entry name" value="Regulatory factor Nef"/>
    <property type="match status" value="1"/>
</dbReference>
<feature type="non-terminal residue" evidence="18">
    <location>
        <position position="91"/>
    </location>
</feature>
<sequence>MGNWLARGFPGAERVLRQLRQTPVPAEGVGQASQELAERGGLTSSTIVTEKDVATWSTDHTEEEVGFPVRPQVPLRPMTEKLAVDLSFFLK</sequence>
<dbReference type="Gene3D" id="3.30.62.10">
    <property type="entry name" value="Nef Regulatory Factor"/>
    <property type="match status" value="1"/>
</dbReference>
<dbReference type="InterPro" id="IPR027481">
    <property type="entry name" value="HIV-1_Nef_core_sf"/>
</dbReference>
<evidence type="ECO:0000256" key="5">
    <source>
        <dbReference type="ARBA" id="ARBA00022525"/>
    </source>
</evidence>
<evidence type="ECO:0000256" key="13">
    <source>
        <dbReference type="ARBA" id="ARBA00023036"/>
    </source>
</evidence>
<dbReference type="InterPro" id="IPR001558">
    <property type="entry name" value="HIV_Nef"/>
</dbReference>
<keyword evidence="16 17" id="KW-0449">Lipoprotein</keyword>
<protein>
    <recommendedName>
        <fullName evidence="2 17">Protein Nef</fullName>
    </recommendedName>
</protein>
<keyword evidence="7" id="KW-0945">Host-virus interaction</keyword>
<evidence type="ECO:0000256" key="15">
    <source>
        <dbReference type="ARBA" id="ARBA00023280"/>
    </source>
</evidence>
<reference evidence="18" key="1">
    <citation type="journal article" date="2012" name="J. Virol.">
        <title>Eastern chimpanzees, but not bonobos, represent a simian immunodeficiency virus reservoir.</title>
        <authorList>
            <person name="Li Y."/>
            <person name="Ndjango J.B."/>
            <person name="Learn G.H."/>
            <person name="Ramirez M.A."/>
            <person name="Keele B.F."/>
            <person name="Bibollet-Ruche F."/>
            <person name="Liu W."/>
            <person name="Easlick J.L."/>
            <person name="Decker J.M."/>
            <person name="Rudicell R.S."/>
            <person name="Inogwabini B.I."/>
            <person name="Ahuka-Mundeke S."/>
            <person name="Leendertz F.H."/>
            <person name="Reynolds V."/>
            <person name="Muller M.N."/>
            <person name="Chancellor R.L."/>
            <person name="Rundus A.S."/>
            <person name="Simmons N."/>
            <person name="Worobey M."/>
            <person name="Shaw G.M."/>
            <person name="Peeters M."/>
            <person name="Sharp P.M."/>
            <person name="Hahn B.H."/>
        </authorList>
    </citation>
    <scope>NUCLEOTIDE SEQUENCE</scope>
    <source>
        <strain evidence="18">OP3378</strain>
    </source>
</reference>
<evidence type="ECO:0000313" key="18">
    <source>
        <dbReference type="EMBL" id="AFQ41110.1"/>
    </source>
</evidence>
<keyword evidence="10" id="KW-0946">Virion</keyword>
<name>J7ISH1_SIV</name>
<dbReference type="GO" id="GO:0005525">
    <property type="term" value="F:GTP binding"/>
    <property type="evidence" value="ECO:0007669"/>
    <property type="project" value="InterPro"/>
</dbReference>
<dbReference type="Pfam" id="PF00469">
    <property type="entry name" value="F-protein"/>
    <property type="match status" value="1"/>
</dbReference>
<keyword evidence="8" id="KW-0053">Apoptosis</keyword>
<keyword evidence="4" id="KW-0244">Early protein</keyword>
<evidence type="ECO:0000256" key="16">
    <source>
        <dbReference type="ARBA" id="ARBA00023288"/>
    </source>
</evidence>
<keyword evidence="3" id="KW-1032">Host cell membrane</keyword>
<evidence type="ECO:0000256" key="10">
    <source>
        <dbReference type="ARBA" id="ARBA00022844"/>
    </source>
</evidence>
<keyword evidence="13" id="KW-0729">SH3-binding</keyword>
<keyword evidence="12 17" id="KW-0843">Virulence</keyword>
<proteinExistence type="inferred from homology"/>
<evidence type="ECO:0000256" key="3">
    <source>
        <dbReference type="ARBA" id="ARBA00022511"/>
    </source>
</evidence>
<keyword evidence="5" id="KW-0964">Secreted</keyword>
<evidence type="ECO:0000256" key="8">
    <source>
        <dbReference type="ARBA" id="ARBA00022703"/>
    </source>
</evidence>
<evidence type="ECO:0000256" key="2">
    <source>
        <dbReference type="ARBA" id="ARBA00013526"/>
    </source>
</evidence>
<dbReference type="GO" id="GO:0017124">
    <property type="term" value="F:SH3 domain binding"/>
    <property type="evidence" value="ECO:0007669"/>
    <property type="project" value="UniProtKB-KW"/>
</dbReference>
<evidence type="ECO:0000256" key="14">
    <source>
        <dbReference type="ARBA" id="ARBA00023136"/>
    </source>
</evidence>
<evidence type="ECO:0000256" key="7">
    <source>
        <dbReference type="ARBA" id="ARBA00022581"/>
    </source>
</evidence>
<dbReference type="EMBL" id="JX178449">
    <property type="protein sequence ID" value="AFQ41110.1"/>
    <property type="molecule type" value="Genomic_RNA"/>
</dbReference>
<evidence type="ECO:0000256" key="6">
    <source>
        <dbReference type="ARBA" id="ARBA00022553"/>
    </source>
</evidence>
<organismHost>
    <name type="scientific">Cercopithecidae</name>
    <name type="common">Old World monkeys</name>
    <dbReference type="NCBI Taxonomy" id="9527"/>
</organismHost>
<evidence type="ECO:0000256" key="12">
    <source>
        <dbReference type="ARBA" id="ARBA00023026"/>
    </source>
</evidence>
<keyword evidence="11" id="KW-1043">Host membrane</keyword>
<organismHost>
    <name type="scientific">Pan troglodytes</name>
    <name type="common">Chimpanzee</name>
    <dbReference type="NCBI Taxonomy" id="9598"/>
</organismHost>
<dbReference type="InterPro" id="IPR027480">
    <property type="entry name" value="HIV-1_Nef_anchor_sf"/>
</dbReference>
<gene>
    <name evidence="18" type="primary">nef</name>
</gene>
<keyword evidence="9 17" id="KW-0519">Myristate</keyword>
<evidence type="ECO:0000256" key="11">
    <source>
        <dbReference type="ARBA" id="ARBA00022870"/>
    </source>
</evidence>
<evidence type="ECO:0000256" key="4">
    <source>
        <dbReference type="ARBA" id="ARBA00022518"/>
    </source>
</evidence>
<dbReference type="Gene3D" id="4.10.890.10">
    <property type="entry name" value="HIV 1 nef anchor domain"/>
    <property type="match status" value="1"/>
</dbReference>
<evidence type="ECO:0000256" key="1">
    <source>
        <dbReference type="ARBA" id="ARBA00006933"/>
    </source>
</evidence>
<keyword evidence="14" id="KW-0472">Membrane</keyword>
<organism evidence="18">
    <name type="scientific">Simian immunodeficiency virus</name>
    <name type="common">SIV</name>
    <dbReference type="NCBI Taxonomy" id="11723"/>
    <lineage>
        <taxon>Viruses</taxon>
        <taxon>Riboviria</taxon>
        <taxon>Pararnavirae</taxon>
        <taxon>Artverviricota</taxon>
        <taxon>Revtraviricetes</taxon>
        <taxon>Ortervirales</taxon>
        <taxon>Retroviridae</taxon>
        <taxon>Orthoretrovirinae</taxon>
        <taxon>Lentivirus</taxon>
        <taxon>Lentivirus simimdef</taxon>
    </lineage>
</organism>
<evidence type="ECO:0000256" key="17">
    <source>
        <dbReference type="RuleBase" id="RU000344"/>
    </source>
</evidence>
<dbReference type="GO" id="GO:0044423">
    <property type="term" value="C:virion component"/>
    <property type="evidence" value="ECO:0007669"/>
    <property type="project" value="UniProtKB-KW"/>
</dbReference>
<accession>J7ISH1</accession>
<evidence type="ECO:0000256" key="9">
    <source>
        <dbReference type="ARBA" id="ARBA00022707"/>
    </source>
</evidence>
<comment type="similarity">
    <text evidence="1 17">Belongs to the lentivirus primate group Nef protein family.</text>
</comment>
<keyword evidence="15 17" id="KW-0899">Viral immunoevasion</keyword>